<dbReference type="EMBL" id="ML996107">
    <property type="protein sequence ID" value="KAF2738846.1"/>
    <property type="molecule type" value="Genomic_DNA"/>
</dbReference>
<proteinExistence type="predicted"/>
<feature type="compositionally biased region" description="Polar residues" evidence="1">
    <location>
        <begin position="46"/>
        <end position="57"/>
    </location>
</feature>
<dbReference type="AlphaFoldDB" id="A0A9P4R9G1"/>
<accession>A0A9P4R9G1</accession>
<dbReference type="Proteomes" id="UP000799444">
    <property type="component" value="Unassembled WGS sequence"/>
</dbReference>
<comment type="caution">
    <text evidence="2">The sequence shown here is derived from an EMBL/GenBank/DDBJ whole genome shotgun (WGS) entry which is preliminary data.</text>
</comment>
<reference evidence="2" key="1">
    <citation type="journal article" date="2020" name="Stud. Mycol.">
        <title>101 Dothideomycetes genomes: a test case for predicting lifestyles and emergence of pathogens.</title>
        <authorList>
            <person name="Haridas S."/>
            <person name="Albert R."/>
            <person name="Binder M."/>
            <person name="Bloem J."/>
            <person name="Labutti K."/>
            <person name="Salamov A."/>
            <person name="Andreopoulos B."/>
            <person name="Baker S."/>
            <person name="Barry K."/>
            <person name="Bills G."/>
            <person name="Bluhm B."/>
            <person name="Cannon C."/>
            <person name="Castanera R."/>
            <person name="Culley D."/>
            <person name="Daum C."/>
            <person name="Ezra D."/>
            <person name="Gonzalez J."/>
            <person name="Henrissat B."/>
            <person name="Kuo A."/>
            <person name="Liang C."/>
            <person name="Lipzen A."/>
            <person name="Lutzoni F."/>
            <person name="Magnuson J."/>
            <person name="Mondo S."/>
            <person name="Nolan M."/>
            <person name="Ohm R."/>
            <person name="Pangilinan J."/>
            <person name="Park H.-J."/>
            <person name="Ramirez L."/>
            <person name="Alfaro M."/>
            <person name="Sun H."/>
            <person name="Tritt A."/>
            <person name="Yoshinaga Y."/>
            <person name="Zwiers L.-H."/>
            <person name="Turgeon B."/>
            <person name="Goodwin S."/>
            <person name="Spatafora J."/>
            <person name="Crous P."/>
            <person name="Grigoriev I."/>
        </authorList>
    </citation>
    <scope>NUCLEOTIDE SEQUENCE</scope>
    <source>
        <strain evidence="2">CBS 125425</strain>
    </source>
</reference>
<sequence length="253" mass="28310">MAPNEWTFVATTGKRKERNDNSRRVVRQSAMRNFRQRQRIARVHEYQQSQTQESRTGNVDAGDVQDESNEANNRIRELLAQRQMGNALLGEPGNGLDPFDSTVLQKHHRGAELFLHFLQCSTPLIQPKGPYMRLNAVGTHIAKLALSDPAFLSTALFHAGTHLDGQHGGTWSPATLYHRGETIRQLKAKLENQNESTTDSAIAMVAFLAGTGDVISEETTQRSHNMALRAMIQIRGGRLNLGWKCMVHVRTTC</sequence>
<dbReference type="InterPro" id="IPR021858">
    <property type="entry name" value="Fun_TF"/>
</dbReference>
<keyword evidence="3" id="KW-1185">Reference proteome</keyword>
<protein>
    <submittedName>
        <fullName evidence="2">Uncharacterized protein</fullName>
    </submittedName>
</protein>
<evidence type="ECO:0000313" key="2">
    <source>
        <dbReference type="EMBL" id="KAF2738846.1"/>
    </source>
</evidence>
<dbReference type="OrthoDB" id="4159781at2759"/>
<name>A0A9P4R9G1_9PLEO</name>
<dbReference type="PANTHER" id="PTHR37540:SF5">
    <property type="entry name" value="TRANSCRIPTION FACTOR DOMAIN-CONTAINING PROTEIN"/>
    <property type="match status" value="1"/>
</dbReference>
<evidence type="ECO:0000256" key="1">
    <source>
        <dbReference type="SAM" id="MobiDB-lite"/>
    </source>
</evidence>
<dbReference type="Pfam" id="PF11951">
    <property type="entry name" value="Fungal_trans_2"/>
    <property type="match status" value="1"/>
</dbReference>
<organism evidence="2 3">
    <name type="scientific">Polyplosphaeria fusca</name>
    <dbReference type="NCBI Taxonomy" id="682080"/>
    <lineage>
        <taxon>Eukaryota</taxon>
        <taxon>Fungi</taxon>
        <taxon>Dikarya</taxon>
        <taxon>Ascomycota</taxon>
        <taxon>Pezizomycotina</taxon>
        <taxon>Dothideomycetes</taxon>
        <taxon>Pleosporomycetidae</taxon>
        <taxon>Pleosporales</taxon>
        <taxon>Tetraplosphaeriaceae</taxon>
        <taxon>Polyplosphaeria</taxon>
    </lineage>
</organism>
<feature type="region of interest" description="Disordered" evidence="1">
    <location>
        <begin position="44"/>
        <end position="68"/>
    </location>
</feature>
<dbReference type="PANTHER" id="PTHR37540">
    <property type="entry name" value="TRANSCRIPTION FACTOR (ACR-2), PUTATIVE-RELATED-RELATED"/>
    <property type="match status" value="1"/>
</dbReference>
<evidence type="ECO:0000313" key="3">
    <source>
        <dbReference type="Proteomes" id="UP000799444"/>
    </source>
</evidence>
<gene>
    <name evidence="2" type="ORF">EJ04DRAFT_27839</name>
</gene>